<dbReference type="OrthoDB" id="9860at10239"/>
<gene>
    <name evidence="2" type="ORF">PaMx28_33</name>
</gene>
<dbReference type="InterPro" id="IPR002035">
    <property type="entry name" value="VWF_A"/>
</dbReference>
<organism evidence="2 3">
    <name type="scientific">Pseudomonas phage PaMx28</name>
    <dbReference type="NCBI Taxonomy" id="1175659"/>
    <lineage>
        <taxon>Viruses</taxon>
        <taxon>Duplodnaviria</taxon>
        <taxon>Heunggongvirae</taxon>
        <taxon>Uroviricota</taxon>
        <taxon>Caudoviricetes</taxon>
        <taxon>Mesyanzhinovviridae</taxon>
        <taxon>Bradleyvirinae</taxon>
        <taxon>Pamexvirus</taxon>
        <taxon>Pamexvirus PaMx28</taxon>
    </lineage>
</organism>
<keyword evidence="3" id="KW-1185">Reference proteome</keyword>
<dbReference type="InterPro" id="IPR036465">
    <property type="entry name" value="vWFA_dom_sf"/>
</dbReference>
<dbReference type="GeneID" id="26637083"/>
<dbReference type="EMBL" id="JQ067089">
    <property type="protein sequence ID" value="ALH23633.1"/>
    <property type="molecule type" value="Genomic_DNA"/>
</dbReference>
<dbReference type="Gene3D" id="3.40.50.410">
    <property type="entry name" value="von Willebrand factor, type A domain"/>
    <property type="match status" value="1"/>
</dbReference>
<dbReference type="SMART" id="SM00327">
    <property type="entry name" value="VWA"/>
    <property type="match status" value="1"/>
</dbReference>
<proteinExistence type="predicted"/>
<dbReference type="Proteomes" id="UP000203193">
    <property type="component" value="Segment"/>
</dbReference>
<sequence length="945" mass="102137">MGGSSKKVTVGYKYYLGMHMVLCHGPVDKIVRIRVDERDAWVGNRRTGRITIRKPDLFGGESREGGIQGDIDFMPGEPTQGVNDYLSSKLGALVPAFRGVTSVVLRQVYIGLNPYLKKWDFRVSRVLTRQDGIPQWYPTKASIPTVESFKTRQRILFCLDTSTSMNEAVGGGATRFTVMKDNMIAVLDELATLAADAQVPVDIAITTMHSASISYVAVTQPGMTALKNFVLGLTTSASGTFFTGFFTYAKSWFSALASGEERNNVMCIVTDGQPTMEQWPAALAEAAPILQRTGTWSGANEVDVYGVNIDYGDTSYTEQIDNTSGDGVPVVSGGSSDELYNAVFFAFMGDSPAMNVVHAIRECLTDPTWGMGYAEADLDDASFRAAADRLRSERLGICLIWDRQKTIQDMIQELLKHADAALYVDRKTGLFKIKLIRDDYDVGTLLHLTEANITKVENFSRPTFGELTTSVTVNYWNVSTGRNASITVQDIALASMQQAHVATTLQYPGLPDPVMASRVAQRALKLLSSQLGKAVIYADRSAKDVSIGDAIKVTWPEYALYETVFRVAEVAYGDGRSNRIKLTVIEDAFGMPEVELVTPGDPAWENPSAPPSAVTRQVAFEAPYYELVQRQGSTVVDTILAGNPDAGYVGAAAVTPGGSAINSRVYVDSGAGFEDIGMMDFGPGATLAAAVAPMDTVFYFAEGVSLDQVTIGSWAQVDDELVAVEGISGNQLTVKRGVLDTTPRPHAIGAPLIFWDEYSLLDDTEYVASDSVVVKIAPVSGAGEVSLDQASALLVQVSGRAARPYPPGDFRINGLYFPEGELRGEVTLTWAHRNRLQQTGGSLIGFLDASISPEAGTTYTFRARAVDTDALLFEAAGIVGQTFTFDVVQVPATQARLELWSVRDGIESYQAQLHVCNLGQAAIGLVFDAASYTPPTGDNVLLVFN</sequence>
<name>A0A0S0N6L2_9CAUD</name>
<dbReference type="KEGG" id="vg:26637083"/>
<accession>A0A0S0N6L2</accession>
<dbReference type="Pfam" id="PF13550">
    <property type="entry name" value="Phage-tail_3"/>
    <property type="match status" value="1"/>
</dbReference>
<dbReference type="SUPFAM" id="SSF53300">
    <property type="entry name" value="vWA-like"/>
    <property type="match status" value="1"/>
</dbReference>
<reference evidence="2 3" key="1">
    <citation type="journal article" date="2012" name="Appl. Environ. Microbiol.">
        <title>High Diversity and Novel Species of Pseudomonas aeruginosa Bacteriophages.</title>
        <authorList>
            <person name="Sepulveda-Robles O."/>
            <person name="Kameyama L."/>
            <person name="Guarneros G."/>
        </authorList>
    </citation>
    <scope>NUCLEOTIDE SEQUENCE [LARGE SCALE GENOMIC DNA]</scope>
</reference>
<protein>
    <submittedName>
        <fullName evidence="2">Virion structural protein</fullName>
    </submittedName>
</protein>
<evidence type="ECO:0000313" key="3">
    <source>
        <dbReference type="Proteomes" id="UP000203193"/>
    </source>
</evidence>
<dbReference type="RefSeq" id="YP_009210645.1">
    <property type="nucleotide sequence ID" value="NC_028931.1"/>
</dbReference>
<dbReference type="InterPro" id="IPR032876">
    <property type="entry name" value="J_dom"/>
</dbReference>
<evidence type="ECO:0000259" key="1">
    <source>
        <dbReference type="PROSITE" id="PS50234"/>
    </source>
</evidence>
<feature type="domain" description="VWFA" evidence="1">
    <location>
        <begin position="154"/>
        <end position="348"/>
    </location>
</feature>
<dbReference type="PROSITE" id="PS50234">
    <property type="entry name" value="VWFA"/>
    <property type="match status" value="1"/>
</dbReference>
<evidence type="ECO:0000313" key="2">
    <source>
        <dbReference type="EMBL" id="ALH23633.1"/>
    </source>
</evidence>